<evidence type="ECO:0000256" key="1">
    <source>
        <dbReference type="ARBA" id="ARBA00004496"/>
    </source>
</evidence>
<sequence length="149" mass="17209">MMNPDEILKLENQICFPLYAGSRLITKAYKPLLDQLGITYPQYLVLLVLWEKENISIKQISNKLILDTNTLTPLLKRMEQSGLVKRKRSAEDERTVYIKLTSKGKKLKEKAQSIPSKLIEQLSSEDISVNEILQMKETLCLLIDKMKDK</sequence>
<keyword evidence="5" id="KW-0804">Transcription</keyword>
<evidence type="ECO:0000313" key="7">
    <source>
        <dbReference type="EMBL" id="MCX2742608.1"/>
    </source>
</evidence>
<dbReference type="EMBL" id="JAPFQN010000002">
    <property type="protein sequence ID" value="MCX2742608.1"/>
    <property type="molecule type" value="Genomic_DNA"/>
</dbReference>
<evidence type="ECO:0000259" key="6">
    <source>
        <dbReference type="PROSITE" id="PS50995"/>
    </source>
</evidence>
<name>A0ABT3RM65_9BACT</name>
<protein>
    <submittedName>
        <fullName evidence="7">MarR family transcriptional regulator</fullName>
    </submittedName>
</protein>
<dbReference type="InterPro" id="IPR039422">
    <property type="entry name" value="MarR/SlyA-like"/>
</dbReference>
<keyword evidence="2" id="KW-0963">Cytoplasm</keyword>
<evidence type="ECO:0000256" key="2">
    <source>
        <dbReference type="ARBA" id="ARBA00022490"/>
    </source>
</evidence>
<dbReference type="SMART" id="SM00347">
    <property type="entry name" value="HTH_MARR"/>
    <property type="match status" value="1"/>
</dbReference>
<dbReference type="PANTHER" id="PTHR33164">
    <property type="entry name" value="TRANSCRIPTIONAL REGULATOR, MARR FAMILY"/>
    <property type="match status" value="1"/>
</dbReference>
<dbReference type="InterPro" id="IPR000835">
    <property type="entry name" value="HTH_MarR-typ"/>
</dbReference>
<evidence type="ECO:0000256" key="5">
    <source>
        <dbReference type="ARBA" id="ARBA00023163"/>
    </source>
</evidence>
<evidence type="ECO:0000313" key="8">
    <source>
        <dbReference type="Proteomes" id="UP001209885"/>
    </source>
</evidence>
<dbReference type="Gene3D" id="1.10.10.10">
    <property type="entry name" value="Winged helix-like DNA-binding domain superfamily/Winged helix DNA-binding domain"/>
    <property type="match status" value="1"/>
</dbReference>
<dbReference type="PANTHER" id="PTHR33164:SF5">
    <property type="entry name" value="ORGANIC HYDROPEROXIDE RESISTANCE TRANSCRIPTIONAL REGULATOR"/>
    <property type="match status" value="1"/>
</dbReference>
<gene>
    <name evidence="7" type="ORF">OO013_01960</name>
</gene>
<dbReference type="PROSITE" id="PS50995">
    <property type="entry name" value="HTH_MARR_2"/>
    <property type="match status" value="1"/>
</dbReference>
<reference evidence="7 8" key="1">
    <citation type="submission" date="2022-11" db="EMBL/GenBank/DDBJ databases">
        <title>The characterization of three novel Bacteroidetes species and genomic analysis of their roles in tidal elemental geochemical cycles.</title>
        <authorList>
            <person name="Ma K."/>
        </authorList>
    </citation>
    <scope>NUCLEOTIDE SEQUENCE [LARGE SCALE GENOMIC DNA]</scope>
    <source>
        <strain evidence="7 8">M17</strain>
    </source>
</reference>
<evidence type="ECO:0000256" key="4">
    <source>
        <dbReference type="ARBA" id="ARBA00023125"/>
    </source>
</evidence>
<dbReference type="Proteomes" id="UP001209885">
    <property type="component" value="Unassembled WGS sequence"/>
</dbReference>
<dbReference type="PRINTS" id="PR00598">
    <property type="entry name" value="HTHMARR"/>
</dbReference>
<proteinExistence type="predicted"/>
<dbReference type="InterPro" id="IPR036390">
    <property type="entry name" value="WH_DNA-bd_sf"/>
</dbReference>
<comment type="caution">
    <text evidence="7">The sequence shown here is derived from an EMBL/GenBank/DDBJ whole genome shotgun (WGS) entry which is preliminary data.</text>
</comment>
<keyword evidence="3" id="KW-0805">Transcription regulation</keyword>
<dbReference type="InterPro" id="IPR036388">
    <property type="entry name" value="WH-like_DNA-bd_sf"/>
</dbReference>
<keyword evidence="4" id="KW-0238">DNA-binding</keyword>
<dbReference type="SUPFAM" id="SSF46785">
    <property type="entry name" value="Winged helix' DNA-binding domain"/>
    <property type="match status" value="1"/>
</dbReference>
<feature type="domain" description="HTH marR-type" evidence="6">
    <location>
        <begin position="11"/>
        <end position="148"/>
    </location>
</feature>
<comment type="subcellular location">
    <subcellularLocation>
        <location evidence="1">Cytoplasm</location>
    </subcellularLocation>
</comment>
<keyword evidence="8" id="KW-1185">Reference proteome</keyword>
<dbReference type="InterPro" id="IPR055166">
    <property type="entry name" value="Transc_reg_Sar_Rot_HTH"/>
</dbReference>
<dbReference type="Pfam" id="PF22381">
    <property type="entry name" value="Staph_reg_Sar_Rot"/>
    <property type="match status" value="1"/>
</dbReference>
<accession>A0ABT3RM65</accession>
<evidence type="ECO:0000256" key="3">
    <source>
        <dbReference type="ARBA" id="ARBA00023015"/>
    </source>
</evidence>
<organism evidence="7 8">
    <name type="scientific">Mangrovivirga halotolerans</name>
    <dbReference type="NCBI Taxonomy" id="2993936"/>
    <lineage>
        <taxon>Bacteria</taxon>
        <taxon>Pseudomonadati</taxon>
        <taxon>Bacteroidota</taxon>
        <taxon>Cytophagia</taxon>
        <taxon>Cytophagales</taxon>
        <taxon>Mangrovivirgaceae</taxon>
        <taxon>Mangrovivirga</taxon>
    </lineage>
</organism>